<gene>
    <name evidence="1" type="ORF">UFOPK3708_00920</name>
</gene>
<organism evidence="1">
    <name type="scientific">freshwater metagenome</name>
    <dbReference type="NCBI Taxonomy" id="449393"/>
    <lineage>
        <taxon>unclassified sequences</taxon>
        <taxon>metagenomes</taxon>
        <taxon>ecological metagenomes</taxon>
    </lineage>
</organism>
<protein>
    <submittedName>
        <fullName evidence="1">Unannotated protein</fullName>
    </submittedName>
</protein>
<name>A0A6J7IQI3_9ZZZZ</name>
<dbReference type="EMBL" id="CAFBNA010000047">
    <property type="protein sequence ID" value="CAB4932457.1"/>
    <property type="molecule type" value="Genomic_DNA"/>
</dbReference>
<evidence type="ECO:0000313" key="1">
    <source>
        <dbReference type="EMBL" id="CAB4932457.1"/>
    </source>
</evidence>
<accession>A0A6J7IQI3</accession>
<proteinExistence type="predicted"/>
<dbReference type="AlphaFoldDB" id="A0A6J7IQI3"/>
<reference evidence="1" key="1">
    <citation type="submission" date="2020-05" db="EMBL/GenBank/DDBJ databases">
        <authorList>
            <person name="Chiriac C."/>
            <person name="Salcher M."/>
            <person name="Ghai R."/>
            <person name="Kavagutti S V."/>
        </authorList>
    </citation>
    <scope>NUCLEOTIDE SEQUENCE</scope>
</reference>
<sequence>MTPHHTEFVVIVEIQRCRDHRDDAGEALFANPDDFFLTTNLAMVCAIATGSLTDGESLSDHPVKIAGSDPLRPLPFTGHGAHAATTLAAWMALLTS</sequence>